<comment type="caution">
    <text evidence="1">The sequence shown here is derived from an EMBL/GenBank/DDBJ whole genome shotgun (WGS) entry which is preliminary data.</text>
</comment>
<reference evidence="1 2" key="1">
    <citation type="journal article" date="2019" name="Sci. Rep.">
        <title>Orb-weaving spider Araneus ventricosus genome elucidates the spidroin gene catalogue.</title>
        <authorList>
            <person name="Kono N."/>
            <person name="Nakamura H."/>
            <person name="Ohtoshi R."/>
            <person name="Moran D.A.P."/>
            <person name="Shinohara A."/>
            <person name="Yoshida Y."/>
            <person name="Fujiwara M."/>
            <person name="Mori M."/>
            <person name="Tomita M."/>
            <person name="Arakawa K."/>
        </authorList>
    </citation>
    <scope>NUCLEOTIDE SEQUENCE [LARGE SCALE GENOMIC DNA]</scope>
</reference>
<gene>
    <name evidence="1" type="ORF">AVEN_176886_1</name>
</gene>
<feature type="non-terminal residue" evidence="1">
    <location>
        <position position="79"/>
    </location>
</feature>
<proteinExistence type="predicted"/>
<name>A0A4Y2NQJ5_ARAVE</name>
<dbReference type="AlphaFoldDB" id="A0A4Y2NQJ5"/>
<protein>
    <submittedName>
        <fullName evidence="1">Uncharacterized protein</fullName>
    </submittedName>
</protein>
<sequence length="79" mass="8965">MPGYNLRHLHDKTEITITTQDYSALILRVRNLFYPFPHSLRLAVAISCREIILSCAAFMLQQIQNPSPTTRLLQPAALA</sequence>
<dbReference type="EMBL" id="BGPR01288677">
    <property type="protein sequence ID" value="GBN41063.1"/>
    <property type="molecule type" value="Genomic_DNA"/>
</dbReference>
<evidence type="ECO:0000313" key="2">
    <source>
        <dbReference type="Proteomes" id="UP000499080"/>
    </source>
</evidence>
<evidence type="ECO:0000313" key="1">
    <source>
        <dbReference type="EMBL" id="GBN41063.1"/>
    </source>
</evidence>
<dbReference type="Proteomes" id="UP000499080">
    <property type="component" value="Unassembled WGS sequence"/>
</dbReference>
<organism evidence="1 2">
    <name type="scientific">Araneus ventricosus</name>
    <name type="common">Orbweaver spider</name>
    <name type="synonym">Epeira ventricosa</name>
    <dbReference type="NCBI Taxonomy" id="182803"/>
    <lineage>
        <taxon>Eukaryota</taxon>
        <taxon>Metazoa</taxon>
        <taxon>Ecdysozoa</taxon>
        <taxon>Arthropoda</taxon>
        <taxon>Chelicerata</taxon>
        <taxon>Arachnida</taxon>
        <taxon>Araneae</taxon>
        <taxon>Araneomorphae</taxon>
        <taxon>Entelegynae</taxon>
        <taxon>Araneoidea</taxon>
        <taxon>Araneidae</taxon>
        <taxon>Araneus</taxon>
    </lineage>
</organism>
<accession>A0A4Y2NQJ5</accession>
<keyword evidence="2" id="KW-1185">Reference proteome</keyword>